<dbReference type="SMART" id="SM00487">
    <property type="entry name" value="DEXDc"/>
    <property type="match status" value="1"/>
</dbReference>
<dbReference type="PANTHER" id="PTHR11274:SF0">
    <property type="entry name" value="GENERAL TRANSCRIPTION AND DNA REPAIR FACTOR IIH HELICASE SUBUNIT XPB"/>
    <property type="match status" value="1"/>
</dbReference>
<proteinExistence type="predicted"/>
<dbReference type="SMART" id="SM00490">
    <property type="entry name" value="HELICc"/>
    <property type="match status" value="1"/>
</dbReference>
<keyword evidence="2" id="KW-0378">Hydrolase</keyword>
<keyword evidence="4" id="KW-0067">ATP-binding</keyword>
<evidence type="ECO:0000256" key="4">
    <source>
        <dbReference type="ARBA" id="ARBA00022840"/>
    </source>
</evidence>
<reference evidence="7 8" key="1">
    <citation type="submission" date="2019-02" db="EMBL/GenBank/DDBJ databases">
        <title>Deep-cultivation of Planctomycetes and their phenomic and genomic characterization uncovers novel biology.</title>
        <authorList>
            <person name="Wiegand S."/>
            <person name="Jogler M."/>
            <person name="Boedeker C."/>
            <person name="Pinto D."/>
            <person name="Vollmers J."/>
            <person name="Rivas-Marin E."/>
            <person name="Kohn T."/>
            <person name="Peeters S.H."/>
            <person name="Heuer A."/>
            <person name="Rast P."/>
            <person name="Oberbeckmann S."/>
            <person name="Bunk B."/>
            <person name="Jeske O."/>
            <person name="Meyerdierks A."/>
            <person name="Storesund J.E."/>
            <person name="Kallscheuer N."/>
            <person name="Luecker S."/>
            <person name="Lage O.M."/>
            <person name="Pohl T."/>
            <person name="Merkel B.J."/>
            <person name="Hornburger P."/>
            <person name="Mueller R.-W."/>
            <person name="Bruemmer F."/>
            <person name="Labrenz M."/>
            <person name="Spormann A.M."/>
            <person name="Op Den Camp H."/>
            <person name="Overmann J."/>
            <person name="Amann R."/>
            <person name="Jetten M.S.M."/>
            <person name="Mascher T."/>
            <person name="Medema M.H."/>
            <person name="Devos D.P."/>
            <person name="Kaster A.-K."/>
            <person name="Ovreas L."/>
            <person name="Rohde M."/>
            <person name="Galperin M.Y."/>
            <person name="Jogler C."/>
        </authorList>
    </citation>
    <scope>NUCLEOTIDE SEQUENCE [LARGE SCALE GENOMIC DNA]</scope>
    <source>
        <strain evidence="7 8">CA85</strain>
    </source>
</reference>
<dbReference type="PROSITE" id="PS51192">
    <property type="entry name" value="HELICASE_ATP_BIND_1"/>
    <property type="match status" value="1"/>
</dbReference>
<gene>
    <name evidence="7" type="primary">uvrB_1</name>
    <name evidence="7" type="ORF">CA85_16220</name>
</gene>
<dbReference type="EMBL" id="SJPK01000003">
    <property type="protein sequence ID" value="TWT73155.1"/>
    <property type="molecule type" value="Genomic_DNA"/>
</dbReference>
<dbReference type="AlphaFoldDB" id="A0A5C5YFN0"/>
<dbReference type="GO" id="GO:0016787">
    <property type="term" value="F:hydrolase activity"/>
    <property type="evidence" value="ECO:0007669"/>
    <property type="project" value="UniProtKB-KW"/>
</dbReference>
<evidence type="ECO:0000313" key="8">
    <source>
        <dbReference type="Proteomes" id="UP000318053"/>
    </source>
</evidence>
<dbReference type="GO" id="GO:0004386">
    <property type="term" value="F:helicase activity"/>
    <property type="evidence" value="ECO:0007669"/>
    <property type="project" value="UniProtKB-KW"/>
</dbReference>
<dbReference type="RefSeq" id="WP_146390719.1">
    <property type="nucleotide sequence ID" value="NZ_SJPK01000003.1"/>
</dbReference>
<dbReference type="GO" id="GO:0003677">
    <property type="term" value="F:DNA binding"/>
    <property type="evidence" value="ECO:0007669"/>
    <property type="project" value="InterPro"/>
</dbReference>
<evidence type="ECO:0000259" key="5">
    <source>
        <dbReference type="PROSITE" id="PS51192"/>
    </source>
</evidence>
<keyword evidence="1" id="KW-0547">Nucleotide-binding</keyword>
<sequence length="487" mass="55168">MPDGTPRHTADDSSVRLAFDQGTLLLSGVARNFVERVWPVDLWTYDPRGDNRTCGMESSNRDSSVRHWRTDALHYDRVRDDLKRALSSTQVEDDVPAWHQIHFPRCDLHAPRPDQREAIDSWMERRRGVIVMPTGTGKTEVALHAMVRCQCATLVVSPVRDLMYQWHSRILAATGIDAGIIGDGVHRVSPISVTTYDSAAMHMPRLGNQFQLILFDECHHLPGAMRQDAARMSAAPFRMGLTATPDRRDGNHALLDELIGPRVYTQAIASARGKTLAKYDVHRISVHLSDEERSRYEALGRRVRDYIAERRKDEPDYDWQTLCSESGRDPGARSAMQAFHAKRSIEDRAAEKLRIVEDLFRLHAGEPVIVFCGSNAMARDVSTRFLIPCLLSHCRKRERQEILMGLREGRYPALVANRVLDEGVDLPEVNVAIVIGGGSGTRQAIQRLGRVLRKNAFGRACFYEIVTAGTRDEQRSRDRRRDEAFKK</sequence>
<dbReference type="Pfam" id="PF04851">
    <property type="entry name" value="ResIII"/>
    <property type="match status" value="1"/>
</dbReference>
<dbReference type="Pfam" id="PF00271">
    <property type="entry name" value="Helicase_C"/>
    <property type="match status" value="1"/>
</dbReference>
<feature type="domain" description="Helicase ATP-binding" evidence="5">
    <location>
        <begin position="119"/>
        <end position="263"/>
    </location>
</feature>
<dbReference type="InterPro" id="IPR001650">
    <property type="entry name" value="Helicase_C-like"/>
</dbReference>
<comment type="caution">
    <text evidence="7">The sequence shown here is derived from an EMBL/GenBank/DDBJ whole genome shotgun (WGS) entry which is preliminary data.</text>
</comment>
<dbReference type="InterPro" id="IPR014001">
    <property type="entry name" value="Helicase_ATP-bd"/>
</dbReference>
<keyword evidence="3" id="KW-0347">Helicase</keyword>
<accession>A0A5C5YFN0</accession>
<protein>
    <submittedName>
        <fullName evidence="7">UvrABC system protein B</fullName>
    </submittedName>
</protein>
<dbReference type="GO" id="GO:0005524">
    <property type="term" value="F:ATP binding"/>
    <property type="evidence" value="ECO:0007669"/>
    <property type="project" value="UniProtKB-KW"/>
</dbReference>
<evidence type="ECO:0000256" key="3">
    <source>
        <dbReference type="ARBA" id="ARBA00022806"/>
    </source>
</evidence>
<dbReference type="Proteomes" id="UP000318053">
    <property type="component" value="Unassembled WGS sequence"/>
</dbReference>
<dbReference type="OrthoDB" id="9807155at2"/>
<evidence type="ECO:0000256" key="2">
    <source>
        <dbReference type="ARBA" id="ARBA00022801"/>
    </source>
</evidence>
<dbReference type="PROSITE" id="PS51194">
    <property type="entry name" value="HELICASE_CTER"/>
    <property type="match status" value="1"/>
</dbReference>
<dbReference type="InterPro" id="IPR006935">
    <property type="entry name" value="Helicase/UvrB_N"/>
</dbReference>
<evidence type="ECO:0000259" key="6">
    <source>
        <dbReference type="PROSITE" id="PS51194"/>
    </source>
</evidence>
<evidence type="ECO:0000256" key="1">
    <source>
        <dbReference type="ARBA" id="ARBA00022741"/>
    </source>
</evidence>
<name>A0A5C5YFN0_9BACT</name>
<dbReference type="InterPro" id="IPR027417">
    <property type="entry name" value="P-loop_NTPase"/>
</dbReference>
<dbReference type="Gene3D" id="3.40.50.300">
    <property type="entry name" value="P-loop containing nucleotide triphosphate hydrolases"/>
    <property type="match status" value="2"/>
</dbReference>
<evidence type="ECO:0000313" key="7">
    <source>
        <dbReference type="EMBL" id="TWT73155.1"/>
    </source>
</evidence>
<dbReference type="SUPFAM" id="SSF52540">
    <property type="entry name" value="P-loop containing nucleoside triphosphate hydrolases"/>
    <property type="match status" value="2"/>
</dbReference>
<feature type="domain" description="Helicase C-terminal" evidence="6">
    <location>
        <begin position="354"/>
        <end position="487"/>
    </location>
</feature>
<keyword evidence="8" id="KW-1185">Reference proteome</keyword>
<dbReference type="CDD" id="cd17926">
    <property type="entry name" value="DEXHc_RE"/>
    <property type="match status" value="1"/>
</dbReference>
<dbReference type="InterPro" id="IPR050615">
    <property type="entry name" value="ATP-dep_DNA_Helicase"/>
</dbReference>
<dbReference type="PANTHER" id="PTHR11274">
    <property type="entry name" value="RAD25/XP-B DNA REPAIR HELICASE"/>
    <property type="match status" value="1"/>
</dbReference>
<organism evidence="7 8">
    <name type="scientific">Allorhodopirellula solitaria</name>
    <dbReference type="NCBI Taxonomy" id="2527987"/>
    <lineage>
        <taxon>Bacteria</taxon>
        <taxon>Pseudomonadati</taxon>
        <taxon>Planctomycetota</taxon>
        <taxon>Planctomycetia</taxon>
        <taxon>Pirellulales</taxon>
        <taxon>Pirellulaceae</taxon>
        <taxon>Allorhodopirellula</taxon>
    </lineage>
</organism>